<dbReference type="InterPro" id="IPR004014">
    <property type="entry name" value="ATPase_P-typ_cation-transptr_N"/>
</dbReference>
<dbReference type="Gene3D" id="1.20.1110.10">
    <property type="entry name" value="Calcium-transporting ATPase, transmembrane domain"/>
    <property type="match status" value="1"/>
</dbReference>
<feature type="transmembrane region" description="Helical" evidence="8">
    <location>
        <begin position="917"/>
        <end position="937"/>
    </location>
</feature>
<evidence type="ECO:0000256" key="2">
    <source>
        <dbReference type="ARBA" id="ARBA00022692"/>
    </source>
</evidence>
<evidence type="ECO:0000256" key="3">
    <source>
        <dbReference type="ARBA" id="ARBA00022741"/>
    </source>
</evidence>
<dbReference type="GO" id="GO:0036376">
    <property type="term" value="P:sodium ion export across plasma membrane"/>
    <property type="evidence" value="ECO:0007669"/>
    <property type="project" value="TreeGrafter"/>
</dbReference>
<dbReference type="Pfam" id="PF13246">
    <property type="entry name" value="Cation_ATPase"/>
    <property type="match status" value="1"/>
</dbReference>
<dbReference type="Gene3D" id="3.40.50.1000">
    <property type="entry name" value="HAD superfamily/HAD-like"/>
    <property type="match status" value="1"/>
</dbReference>
<feature type="transmembrane region" description="Helical" evidence="8">
    <location>
        <begin position="774"/>
        <end position="794"/>
    </location>
</feature>
<dbReference type="PROSITE" id="PS00154">
    <property type="entry name" value="ATPASE_E1_E2"/>
    <property type="match status" value="1"/>
</dbReference>
<feature type="transmembrane region" description="Helical" evidence="8">
    <location>
        <begin position="742"/>
        <end position="762"/>
    </location>
</feature>
<dbReference type="SFLD" id="SFLDS00003">
    <property type="entry name" value="Haloacid_Dehalogenase"/>
    <property type="match status" value="1"/>
</dbReference>
<feature type="transmembrane region" description="Helical" evidence="8">
    <location>
        <begin position="72"/>
        <end position="92"/>
    </location>
</feature>
<dbReference type="SUPFAM" id="SSF81653">
    <property type="entry name" value="Calcium ATPase, transduction domain A"/>
    <property type="match status" value="1"/>
</dbReference>
<dbReference type="PRINTS" id="PR00119">
    <property type="entry name" value="CATATPASE"/>
</dbReference>
<dbReference type="eggNOG" id="KOG0202">
    <property type="taxonomic scope" value="Eukaryota"/>
</dbReference>
<dbReference type="RefSeq" id="XP_009039254.1">
    <property type="nucleotide sequence ID" value="XM_009041006.1"/>
</dbReference>
<dbReference type="Gene3D" id="3.40.1110.10">
    <property type="entry name" value="Calcium-transporting ATPase, cytoplasmic domain N"/>
    <property type="match status" value="1"/>
</dbReference>
<name>F0YFV7_AURAN</name>
<dbReference type="FunCoup" id="F0YFV7">
    <property type="interactions" value="5"/>
</dbReference>
<keyword evidence="7 8" id="KW-0472">Membrane</keyword>
<dbReference type="InterPro" id="IPR023214">
    <property type="entry name" value="HAD_sf"/>
</dbReference>
<dbReference type="GeneID" id="20220820"/>
<proteinExistence type="predicted"/>
<evidence type="ECO:0000256" key="7">
    <source>
        <dbReference type="ARBA" id="ARBA00023136"/>
    </source>
</evidence>
<dbReference type="GO" id="GO:0006883">
    <property type="term" value="P:intracellular sodium ion homeostasis"/>
    <property type="evidence" value="ECO:0007669"/>
    <property type="project" value="TreeGrafter"/>
</dbReference>
<comment type="subcellular location">
    <subcellularLocation>
        <location evidence="1">Membrane</location>
        <topology evidence="1">Multi-pass membrane protein</topology>
    </subcellularLocation>
</comment>
<dbReference type="GO" id="GO:0030007">
    <property type="term" value="P:intracellular potassium ion homeostasis"/>
    <property type="evidence" value="ECO:0007669"/>
    <property type="project" value="TreeGrafter"/>
</dbReference>
<dbReference type="GO" id="GO:0005391">
    <property type="term" value="F:P-type sodium:potassium-exchanging transporter activity"/>
    <property type="evidence" value="ECO:0007669"/>
    <property type="project" value="TreeGrafter"/>
</dbReference>
<evidence type="ECO:0000313" key="11">
    <source>
        <dbReference type="Proteomes" id="UP000002729"/>
    </source>
</evidence>
<dbReference type="KEGG" id="aaf:AURANDRAFT_30019"/>
<keyword evidence="3" id="KW-0547">Nucleotide-binding</keyword>
<dbReference type="SUPFAM" id="SSF56784">
    <property type="entry name" value="HAD-like"/>
    <property type="match status" value="1"/>
</dbReference>
<keyword evidence="2 8" id="KW-0812">Transmembrane</keyword>
<evidence type="ECO:0000256" key="8">
    <source>
        <dbReference type="SAM" id="Phobius"/>
    </source>
</evidence>
<reference evidence="10 11" key="1">
    <citation type="journal article" date="2011" name="Proc. Natl. Acad. Sci. U.S.A.">
        <title>Niche of harmful alga Aureococcus anophagefferens revealed through ecogenomics.</title>
        <authorList>
            <person name="Gobler C.J."/>
            <person name="Berry D.L."/>
            <person name="Dyhrman S.T."/>
            <person name="Wilhelm S.W."/>
            <person name="Salamov A."/>
            <person name="Lobanov A.V."/>
            <person name="Zhang Y."/>
            <person name="Collier J.L."/>
            <person name="Wurch L.L."/>
            <person name="Kustka A.B."/>
            <person name="Dill B.D."/>
            <person name="Shah M."/>
            <person name="VerBerkmoes N.C."/>
            <person name="Kuo A."/>
            <person name="Terry A."/>
            <person name="Pangilinan J."/>
            <person name="Lindquist E.A."/>
            <person name="Lucas S."/>
            <person name="Paulsen I.T."/>
            <person name="Hattenrath-Lehmann T.K."/>
            <person name="Talmage S.C."/>
            <person name="Walker E.A."/>
            <person name="Koch F."/>
            <person name="Burson A.M."/>
            <person name="Marcoval M.A."/>
            <person name="Tang Y.Z."/>
            <person name="Lecleir G.R."/>
            <person name="Coyne K.J."/>
            <person name="Berg G.M."/>
            <person name="Bertrand E.M."/>
            <person name="Saito M.A."/>
            <person name="Gladyshev V.N."/>
            <person name="Grigoriev I.V."/>
        </authorList>
    </citation>
    <scope>NUCLEOTIDE SEQUENCE [LARGE SCALE GENOMIC DNA]</scope>
    <source>
        <strain evidence="11">CCMP 1984</strain>
    </source>
</reference>
<dbReference type="NCBIfam" id="TIGR01494">
    <property type="entry name" value="ATPase_P-type"/>
    <property type="match status" value="3"/>
</dbReference>
<gene>
    <name evidence="10" type="ORF">AURANDRAFT_30019</name>
</gene>
<dbReference type="InterPro" id="IPR018303">
    <property type="entry name" value="ATPase_P-typ_P_site"/>
</dbReference>
<feature type="transmembrane region" description="Helical" evidence="8">
    <location>
        <begin position="251"/>
        <end position="273"/>
    </location>
</feature>
<dbReference type="GO" id="GO:0005886">
    <property type="term" value="C:plasma membrane"/>
    <property type="evidence" value="ECO:0007669"/>
    <property type="project" value="TreeGrafter"/>
</dbReference>
<organism evidence="11">
    <name type="scientific">Aureococcus anophagefferens</name>
    <name type="common">Harmful bloom alga</name>
    <dbReference type="NCBI Taxonomy" id="44056"/>
    <lineage>
        <taxon>Eukaryota</taxon>
        <taxon>Sar</taxon>
        <taxon>Stramenopiles</taxon>
        <taxon>Ochrophyta</taxon>
        <taxon>Pelagophyceae</taxon>
        <taxon>Pelagomonadales</taxon>
        <taxon>Pelagomonadaceae</taxon>
        <taxon>Aureococcus</taxon>
    </lineage>
</organism>
<dbReference type="SUPFAM" id="SSF81660">
    <property type="entry name" value="Metal cation-transporting ATPase, ATP-binding domain N"/>
    <property type="match status" value="1"/>
</dbReference>
<dbReference type="Proteomes" id="UP000002729">
    <property type="component" value="Unassembled WGS sequence"/>
</dbReference>
<dbReference type="InterPro" id="IPR023298">
    <property type="entry name" value="ATPase_P-typ_TM_dom_sf"/>
</dbReference>
<evidence type="ECO:0000256" key="6">
    <source>
        <dbReference type="ARBA" id="ARBA00022989"/>
    </source>
</evidence>
<dbReference type="PANTHER" id="PTHR43294">
    <property type="entry name" value="SODIUM/POTASSIUM-TRANSPORTING ATPASE SUBUNIT ALPHA"/>
    <property type="match status" value="1"/>
</dbReference>
<keyword evidence="6 8" id="KW-1133">Transmembrane helix</keyword>
<feature type="transmembrane region" description="Helical" evidence="8">
    <location>
        <begin position="880"/>
        <end position="897"/>
    </location>
</feature>
<keyword evidence="4" id="KW-0067">ATP-binding</keyword>
<dbReference type="EMBL" id="GL833137">
    <property type="protein sequence ID" value="EGB05995.1"/>
    <property type="molecule type" value="Genomic_DNA"/>
</dbReference>
<protein>
    <recommendedName>
        <fullName evidence="9">Cation-transporting P-type ATPase N-terminal domain-containing protein</fullName>
    </recommendedName>
</protein>
<keyword evidence="11" id="KW-1185">Reference proteome</keyword>
<evidence type="ECO:0000256" key="1">
    <source>
        <dbReference type="ARBA" id="ARBA00004141"/>
    </source>
</evidence>
<evidence type="ECO:0000256" key="5">
    <source>
        <dbReference type="ARBA" id="ARBA00022967"/>
    </source>
</evidence>
<dbReference type="GO" id="GO:0005524">
    <property type="term" value="F:ATP binding"/>
    <property type="evidence" value="ECO:0007669"/>
    <property type="project" value="UniProtKB-KW"/>
</dbReference>
<dbReference type="OrthoDB" id="116380at2759"/>
<dbReference type="SMART" id="SM00831">
    <property type="entry name" value="Cation_ATPase_N"/>
    <property type="match status" value="1"/>
</dbReference>
<dbReference type="InterPro" id="IPR008250">
    <property type="entry name" value="ATPase_P-typ_transduc_dom_A_sf"/>
</dbReference>
<evidence type="ECO:0000313" key="10">
    <source>
        <dbReference type="EMBL" id="EGB05995.1"/>
    </source>
</evidence>
<dbReference type="GO" id="GO:1902600">
    <property type="term" value="P:proton transmembrane transport"/>
    <property type="evidence" value="ECO:0007669"/>
    <property type="project" value="TreeGrafter"/>
</dbReference>
<feature type="domain" description="Cation-transporting P-type ATPase N-terminal" evidence="9">
    <location>
        <begin position="1"/>
        <end position="62"/>
    </location>
</feature>
<accession>F0YFV7</accession>
<dbReference type="Gene3D" id="2.70.150.10">
    <property type="entry name" value="Calcium-transporting ATPase, cytoplasmic transduction domain A"/>
    <property type="match status" value="1"/>
</dbReference>
<feature type="transmembrane region" description="Helical" evidence="8">
    <location>
        <begin position="34"/>
        <end position="60"/>
    </location>
</feature>
<dbReference type="InterPro" id="IPR050510">
    <property type="entry name" value="Cation_transp_ATPase_P-type"/>
</dbReference>
<feature type="transmembrane region" description="Helical" evidence="8">
    <location>
        <begin position="285"/>
        <end position="304"/>
    </location>
</feature>
<dbReference type="PANTHER" id="PTHR43294:SF20">
    <property type="entry name" value="P-TYPE ATPASE"/>
    <property type="match status" value="1"/>
</dbReference>
<dbReference type="GO" id="GO:0016887">
    <property type="term" value="F:ATP hydrolysis activity"/>
    <property type="evidence" value="ECO:0007669"/>
    <property type="project" value="InterPro"/>
</dbReference>
<evidence type="ECO:0000259" key="9">
    <source>
        <dbReference type="SMART" id="SM00831"/>
    </source>
</evidence>
<dbReference type="SFLD" id="SFLDF00027">
    <property type="entry name" value="p-type_atpase"/>
    <property type="match status" value="1"/>
</dbReference>
<keyword evidence="5" id="KW-1278">Translocase</keyword>
<dbReference type="SUPFAM" id="SSF81665">
    <property type="entry name" value="Calcium ATPase, transmembrane domain M"/>
    <property type="match status" value="1"/>
</dbReference>
<dbReference type="InterPro" id="IPR059000">
    <property type="entry name" value="ATPase_P-type_domA"/>
</dbReference>
<dbReference type="Pfam" id="PF00122">
    <property type="entry name" value="E1-E2_ATPase"/>
    <property type="match status" value="1"/>
</dbReference>
<dbReference type="AlphaFoldDB" id="F0YFV7"/>
<dbReference type="Pfam" id="PF00690">
    <property type="entry name" value="Cation_ATPase_N"/>
    <property type="match status" value="1"/>
</dbReference>
<dbReference type="InterPro" id="IPR001757">
    <property type="entry name" value="P_typ_ATPase"/>
</dbReference>
<feature type="transmembrane region" description="Helical" evidence="8">
    <location>
        <begin position="814"/>
        <end position="837"/>
    </location>
</feature>
<dbReference type="InterPro" id="IPR006068">
    <property type="entry name" value="ATPase_P-typ_cation-transptr_C"/>
</dbReference>
<dbReference type="GO" id="GO:1990573">
    <property type="term" value="P:potassium ion import across plasma membrane"/>
    <property type="evidence" value="ECO:0007669"/>
    <property type="project" value="TreeGrafter"/>
</dbReference>
<dbReference type="InterPro" id="IPR044492">
    <property type="entry name" value="P_typ_ATPase_HD_dom"/>
</dbReference>
<dbReference type="SFLD" id="SFLDG00002">
    <property type="entry name" value="C1.7:_P-type_atpase_like"/>
    <property type="match status" value="1"/>
</dbReference>
<dbReference type="OMA" id="ICTIANI"/>
<dbReference type="InterPro" id="IPR036412">
    <property type="entry name" value="HAD-like_sf"/>
</dbReference>
<dbReference type="Pfam" id="PF00689">
    <property type="entry name" value="Cation_ATPase_C"/>
    <property type="match status" value="1"/>
</dbReference>
<sequence>MKSDLKAGLSATAAADKLAEDGLNVLESPPKVTFLMLFLIQLTQFIIALLLGACVVSAAINATNKDRRGNPLAYVDSIAIFIIVMLNAVIAASTEASANGALDALSALSSPISTVVRGGAEVEVDSSHIVIGDIVVLGTGDVVPADCRVLSAADLKVNEMLLTGESEDVSKTDKVKKKAPGAAEKLTADTMIFSSCTVKAGNCKAMVVRTGMRTRVGQIAALLAGDGAKQEGCLPDTSANQTPLQVSLGKLSVQIGVLAIGCCLLVFVMGLALGVKDPTGASPGWLYMILISVTLTVAAIPEGLPLTVTISLSTGCSEMVKENVLMRKIAAVETLGSASVICTDKTGTLTEGKMRCVKMFVASTDYDVTGKGFDPTVGSVGAAGAAVAADMSFDGADDRKDDPKVKLLLTSALCCSSTTLTKESEGGEEKWTPKGNSSEAPIVVCAAKCGLWAKDLEPKFPLVTEIPFSSSRKMMIKVTKNECGELAGVEKAGAPNYILKGCDKILRPDGSVTPVTEEDKDALLAKVDELSSMALRVLAIALKPLESLPYDQDAEIEDKFAAIVKNITFVGLVASIDPERAGVKAAIEVAANASIRTVMITGDYLKTAAAIAKNIAILPEDGSLDKTGAVDCNDLRPGDDYLSNPDMDALTARVNVFARAKPEDKLEIVKSLQRQGLVSAMTGDGVNDAPALKEADIGVSMGLEGTEVAKGASDMILTDDNFCSIVKAVEKGRGIYSGIQKFVSFIMSVHFAEVVQIFLCVVSGLPIMRVPLQILFLVLVTDLPPAIALGVEPGEPGIMNKTPRPKTQPVVMPWMWRCIVANGLIMTAGITATYLFAIRKARTVAFIALVWAENLRAYSARSFTKPIWNNMFSNPTMNKAVFLGQICLYCGLFLPGLSSGVLDLHPLPRAGHDGIQAYGWGIAVCGALSCLLGCELYKFAMSFNPPNV</sequence>
<dbReference type="InterPro" id="IPR023299">
    <property type="entry name" value="ATPase_P-typ_cyto_dom_N"/>
</dbReference>
<dbReference type="InParanoid" id="F0YFV7"/>
<evidence type="ECO:0000256" key="4">
    <source>
        <dbReference type="ARBA" id="ARBA00022840"/>
    </source>
</evidence>